<reference evidence="1 2" key="1">
    <citation type="journal article" date="2016" name="Nat. Commun.">
        <title>Extremotolerant tardigrade genome and improved radiotolerance of human cultured cells by tardigrade-unique protein.</title>
        <authorList>
            <person name="Hashimoto T."/>
            <person name="Horikawa D.D."/>
            <person name="Saito Y."/>
            <person name="Kuwahara H."/>
            <person name="Kozuka-Hata H."/>
            <person name="Shin-I T."/>
            <person name="Minakuchi Y."/>
            <person name="Ohishi K."/>
            <person name="Motoyama A."/>
            <person name="Aizu T."/>
            <person name="Enomoto A."/>
            <person name="Kondo K."/>
            <person name="Tanaka S."/>
            <person name="Hara Y."/>
            <person name="Koshikawa S."/>
            <person name="Sagara H."/>
            <person name="Miura T."/>
            <person name="Yokobori S."/>
            <person name="Miyagawa K."/>
            <person name="Suzuki Y."/>
            <person name="Kubo T."/>
            <person name="Oyama M."/>
            <person name="Kohara Y."/>
            <person name="Fujiyama A."/>
            <person name="Arakawa K."/>
            <person name="Katayama T."/>
            <person name="Toyoda A."/>
            <person name="Kunieda T."/>
        </authorList>
    </citation>
    <scope>NUCLEOTIDE SEQUENCE [LARGE SCALE GENOMIC DNA]</scope>
    <source>
        <strain evidence="1 2">YOKOZUNA-1</strain>
    </source>
</reference>
<evidence type="ECO:0000313" key="2">
    <source>
        <dbReference type="Proteomes" id="UP000186922"/>
    </source>
</evidence>
<dbReference type="Proteomes" id="UP000186922">
    <property type="component" value="Unassembled WGS sequence"/>
</dbReference>
<evidence type="ECO:0000313" key="1">
    <source>
        <dbReference type="EMBL" id="GAV07507.1"/>
    </source>
</evidence>
<organism evidence="1 2">
    <name type="scientific">Ramazzottius varieornatus</name>
    <name type="common">Water bear</name>
    <name type="synonym">Tardigrade</name>
    <dbReference type="NCBI Taxonomy" id="947166"/>
    <lineage>
        <taxon>Eukaryota</taxon>
        <taxon>Metazoa</taxon>
        <taxon>Ecdysozoa</taxon>
        <taxon>Tardigrada</taxon>
        <taxon>Eutardigrada</taxon>
        <taxon>Parachela</taxon>
        <taxon>Hypsibioidea</taxon>
        <taxon>Ramazzottiidae</taxon>
        <taxon>Ramazzottius</taxon>
    </lineage>
</organism>
<accession>A0A1D1W1S5</accession>
<dbReference type="EMBL" id="BDGG01000015">
    <property type="protein sequence ID" value="GAV07507.1"/>
    <property type="molecule type" value="Genomic_DNA"/>
</dbReference>
<dbReference type="AlphaFoldDB" id="A0A1D1W1S5"/>
<name>A0A1D1W1S5_RAMVA</name>
<protein>
    <submittedName>
        <fullName evidence="1">Uncharacterized protein</fullName>
    </submittedName>
</protein>
<comment type="caution">
    <text evidence="1">The sequence shown here is derived from an EMBL/GenBank/DDBJ whole genome shotgun (WGS) entry which is preliminary data.</text>
</comment>
<gene>
    <name evidence="1" type="primary">RvY_17333-1</name>
    <name evidence="1" type="synonym">RvY_17333.1</name>
    <name evidence="1" type="ORF">RvY_17333</name>
</gene>
<sequence length="144" mass="16655">MGEAATLKDLGQRDKLLALPQTLSNITFWGSSFTDQRVLETAAFFVEKGKTVVPAWGDQFEPMGVNWNLKVVVPSLVFDEAFLKIERFPFTDVRQDWLYKRFDEGGLIWPYGEDQKEWLKASLSVLKGKPLEAFKYADNMYLHW</sequence>
<proteinExistence type="predicted"/>
<keyword evidence="2" id="KW-1185">Reference proteome</keyword>